<dbReference type="Gene3D" id="1.20.120.1750">
    <property type="match status" value="1"/>
</dbReference>
<accession>A0A481YUS7</accession>
<dbReference type="InterPro" id="IPR044066">
    <property type="entry name" value="TRIAD_supradom"/>
</dbReference>
<evidence type="ECO:0000256" key="2">
    <source>
        <dbReference type="ARBA" id="ARBA00022723"/>
    </source>
</evidence>
<evidence type="ECO:0000259" key="8">
    <source>
        <dbReference type="PROSITE" id="PS51873"/>
    </source>
</evidence>
<feature type="coiled-coil region" evidence="7">
    <location>
        <begin position="54"/>
        <end position="81"/>
    </location>
</feature>
<dbReference type="InterPro" id="IPR031127">
    <property type="entry name" value="E3_UB_ligase_RBR"/>
</dbReference>
<dbReference type="PROSITE" id="PS51873">
    <property type="entry name" value="TRIAD"/>
    <property type="match status" value="1"/>
</dbReference>
<sequence>MSCKINWSDRVLSAVLPKTWVTTEYRKHCKDISLDREKSFIPETLTEIPRFREEEKQKKILKDLLDRRKALTDQIHDIRSKKYPDKQAKPNFICPCPKEDCRGMIESINFKCGVCDTKICRKCRMQLKEKHKHRCTDEDIEAVKFLRKDTKACPKCATPIFKIDGCDQMWCTQCRTAFSWKTGIIETKRIHNPHAIEWRRAHGNNARDIHDIPCGGMPEYHQLTSLQIGRVKLRMIDQIIRAVDDSIYIMERYQPQEFDNIRREYVLDKITEDQWKQRIFLRERTNTRKQAILDIIDTFRTLIIERVKNFYESSQENGTIVPAPLYDQFIDSYESSNAPLYDQFIKEVEEIKTFINDTLNKELKALGTTKPIQITENWNWMLNSKILC</sequence>
<keyword evidence="2" id="KW-0479">Metal-binding</keyword>
<evidence type="ECO:0000256" key="5">
    <source>
        <dbReference type="ARBA" id="ARBA00022786"/>
    </source>
</evidence>
<organism evidence="9">
    <name type="scientific">Marseillevirus LCMAC102</name>
    <dbReference type="NCBI Taxonomy" id="2506603"/>
    <lineage>
        <taxon>Viruses</taxon>
        <taxon>Varidnaviria</taxon>
        <taxon>Bamfordvirae</taxon>
        <taxon>Nucleocytoviricota</taxon>
        <taxon>Megaviricetes</taxon>
        <taxon>Pimascovirales</taxon>
        <taxon>Pimascovirales incertae sedis</taxon>
        <taxon>Marseilleviridae</taxon>
    </lineage>
</organism>
<evidence type="ECO:0000256" key="4">
    <source>
        <dbReference type="ARBA" id="ARBA00022771"/>
    </source>
</evidence>
<evidence type="ECO:0000256" key="7">
    <source>
        <dbReference type="SAM" id="Coils"/>
    </source>
</evidence>
<keyword evidence="5" id="KW-0833">Ubl conjugation pathway</keyword>
<keyword evidence="3" id="KW-0677">Repeat</keyword>
<feature type="domain" description="RING-type" evidence="8">
    <location>
        <begin position="1"/>
        <end position="208"/>
    </location>
</feature>
<evidence type="ECO:0000256" key="3">
    <source>
        <dbReference type="ARBA" id="ARBA00022737"/>
    </source>
</evidence>
<keyword evidence="7" id="KW-0175">Coiled coil</keyword>
<dbReference type="EMBL" id="MK500334">
    <property type="protein sequence ID" value="QBK86256.1"/>
    <property type="molecule type" value="Genomic_DNA"/>
</dbReference>
<keyword evidence="1" id="KW-0808">Transferase</keyword>
<protein>
    <submittedName>
        <fullName evidence="9">E3 ubiquitin-protein ligase</fullName>
    </submittedName>
</protein>
<evidence type="ECO:0000256" key="1">
    <source>
        <dbReference type="ARBA" id="ARBA00022679"/>
    </source>
</evidence>
<dbReference type="SUPFAM" id="SSF57850">
    <property type="entry name" value="RING/U-box"/>
    <property type="match status" value="1"/>
</dbReference>
<evidence type="ECO:0000256" key="6">
    <source>
        <dbReference type="ARBA" id="ARBA00022833"/>
    </source>
</evidence>
<name>A0A481YUS7_9VIRU</name>
<proteinExistence type="predicted"/>
<reference evidence="9" key="1">
    <citation type="journal article" date="2019" name="MBio">
        <title>Virus Genomes from Deep Sea Sediments Expand the Ocean Megavirome and Support Independent Origins of Viral Gigantism.</title>
        <authorList>
            <person name="Backstrom D."/>
            <person name="Yutin N."/>
            <person name="Jorgensen S.L."/>
            <person name="Dharamshi J."/>
            <person name="Homa F."/>
            <person name="Zaremba-Niedwiedzka K."/>
            <person name="Spang A."/>
            <person name="Wolf Y.I."/>
            <person name="Koonin E.V."/>
            <person name="Ettema T.J."/>
        </authorList>
    </citation>
    <scope>NUCLEOTIDE SEQUENCE</scope>
</reference>
<keyword evidence="6" id="KW-0862">Zinc</keyword>
<keyword evidence="4" id="KW-0863">Zinc-finger</keyword>
<dbReference type="PANTHER" id="PTHR11685">
    <property type="entry name" value="RBR FAMILY RING FINGER AND IBR DOMAIN-CONTAINING"/>
    <property type="match status" value="1"/>
</dbReference>
<dbReference type="GO" id="GO:0016567">
    <property type="term" value="P:protein ubiquitination"/>
    <property type="evidence" value="ECO:0007669"/>
    <property type="project" value="InterPro"/>
</dbReference>
<dbReference type="GO" id="GO:0008270">
    <property type="term" value="F:zinc ion binding"/>
    <property type="evidence" value="ECO:0007669"/>
    <property type="project" value="UniProtKB-KW"/>
</dbReference>
<evidence type="ECO:0000313" key="9">
    <source>
        <dbReference type="EMBL" id="QBK86256.1"/>
    </source>
</evidence>
<gene>
    <name evidence="9" type="ORF">LCMAC102_00510</name>
</gene>
<dbReference type="GO" id="GO:0004842">
    <property type="term" value="F:ubiquitin-protein transferase activity"/>
    <property type="evidence" value="ECO:0007669"/>
    <property type="project" value="InterPro"/>
</dbReference>